<dbReference type="EMBL" id="KZ305059">
    <property type="protein sequence ID" value="PIA33025.1"/>
    <property type="molecule type" value="Genomic_DNA"/>
</dbReference>
<gene>
    <name evidence="3" type="ORF">AQUCO_04200044v1</name>
</gene>
<keyword evidence="4" id="KW-1185">Reference proteome</keyword>
<dbReference type="FunFam" id="3.40.50.720:FF:000382">
    <property type="entry name" value="NAD(P)-binding Rossmann-fold superfamily protein"/>
    <property type="match status" value="1"/>
</dbReference>
<dbReference type="GO" id="GO:0016616">
    <property type="term" value="F:oxidoreductase activity, acting on the CH-OH group of donors, NAD or NADP as acceptor"/>
    <property type="evidence" value="ECO:0007669"/>
    <property type="project" value="TreeGrafter"/>
</dbReference>
<dbReference type="InParanoid" id="A0A2G5CNZ7"/>
<dbReference type="Pfam" id="PF01370">
    <property type="entry name" value="Epimerase"/>
    <property type="match status" value="1"/>
</dbReference>
<accession>A0A2G5CNZ7</accession>
<sequence>MVKGTVCVTGGGGYQASWLVKLLLSKGYMVHATVRDPDDVKNAHLKTLENAAEYLQLFKAELLDYDGLFAAIKGCVGVFHVASPILQDNVSNPEKEMVEPAVSGTSNVLKACSMANVKRVVVVSSIAAVMYNPNWPKGQPMDESCWSDIEYCHTKTGLKWYYIAKTIAERQALEYGKKTGLEVVTVCPSIIIGPMLQSTMNASSWFIYMMLSDDRKTIENGTRMLVDVRDMAEALLLVYEKPEAEGRYICSSHTVAVQDFVEKLKSMYSNYYHPKQITAGDEDWDLTSEKLLKLGWSYRPLEETIVDSVKDYQEKGILK</sequence>
<dbReference type="Proteomes" id="UP000230069">
    <property type="component" value="Unassembled WGS sequence"/>
</dbReference>
<dbReference type="AlphaFoldDB" id="A0A2G5CNZ7"/>
<keyword evidence="1" id="KW-0560">Oxidoreductase</keyword>
<evidence type="ECO:0000313" key="3">
    <source>
        <dbReference type="EMBL" id="PIA33025.1"/>
    </source>
</evidence>
<evidence type="ECO:0000313" key="4">
    <source>
        <dbReference type="Proteomes" id="UP000230069"/>
    </source>
</evidence>
<feature type="domain" description="NAD-dependent epimerase/dehydratase" evidence="2">
    <location>
        <begin position="6"/>
        <end position="245"/>
    </location>
</feature>
<proteinExistence type="predicted"/>
<evidence type="ECO:0000259" key="2">
    <source>
        <dbReference type="Pfam" id="PF01370"/>
    </source>
</evidence>
<dbReference type="CDD" id="cd08958">
    <property type="entry name" value="FR_SDR_e"/>
    <property type="match status" value="1"/>
</dbReference>
<protein>
    <recommendedName>
        <fullName evidence="2">NAD-dependent epimerase/dehydratase domain-containing protein</fullName>
    </recommendedName>
</protein>
<organism evidence="3 4">
    <name type="scientific">Aquilegia coerulea</name>
    <name type="common">Rocky mountain columbine</name>
    <dbReference type="NCBI Taxonomy" id="218851"/>
    <lineage>
        <taxon>Eukaryota</taxon>
        <taxon>Viridiplantae</taxon>
        <taxon>Streptophyta</taxon>
        <taxon>Embryophyta</taxon>
        <taxon>Tracheophyta</taxon>
        <taxon>Spermatophyta</taxon>
        <taxon>Magnoliopsida</taxon>
        <taxon>Ranunculales</taxon>
        <taxon>Ranunculaceae</taxon>
        <taxon>Thalictroideae</taxon>
        <taxon>Aquilegia</taxon>
    </lineage>
</organism>
<dbReference type="PANTHER" id="PTHR10366">
    <property type="entry name" value="NAD DEPENDENT EPIMERASE/DEHYDRATASE"/>
    <property type="match status" value="1"/>
</dbReference>
<name>A0A2G5CNZ7_AQUCA</name>
<dbReference type="SUPFAM" id="SSF51735">
    <property type="entry name" value="NAD(P)-binding Rossmann-fold domains"/>
    <property type="match status" value="1"/>
</dbReference>
<dbReference type="STRING" id="218851.A0A2G5CNZ7"/>
<dbReference type="Gene3D" id="3.40.50.720">
    <property type="entry name" value="NAD(P)-binding Rossmann-like Domain"/>
    <property type="match status" value="1"/>
</dbReference>
<dbReference type="PANTHER" id="PTHR10366:SF819">
    <property type="entry name" value="REDUCTASE, PUTATIVE-RELATED"/>
    <property type="match status" value="1"/>
</dbReference>
<dbReference type="InterPro" id="IPR050425">
    <property type="entry name" value="NAD(P)_dehydrat-like"/>
</dbReference>
<dbReference type="InterPro" id="IPR001509">
    <property type="entry name" value="Epimerase_deHydtase"/>
</dbReference>
<dbReference type="OrthoDB" id="2735536at2759"/>
<dbReference type="InterPro" id="IPR036291">
    <property type="entry name" value="NAD(P)-bd_dom_sf"/>
</dbReference>
<evidence type="ECO:0000256" key="1">
    <source>
        <dbReference type="ARBA" id="ARBA00023002"/>
    </source>
</evidence>
<reference evidence="3 4" key="1">
    <citation type="submission" date="2017-09" db="EMBL/GenBank/DDBJ databases">
        <title>WGS assembly of Aquilegia coerulea Goldsmith.</title>
        <authorList>
            <person name="Hodges S."/>
            <person name="Kramer E."/>
            <person name="Nordborg M."/>
            <person name="Tomkins J."/>
            <person name="Borevitz J."/>
            <person name="Derieg N."/>
            <person name="Yan J."/>
            <person name="Mihaltcheva S."/>
            <person name="Hayes R.D."/>
            <person name="Rokhsar D."/>
        </authorList>
    </citation>
    <scope>NUCLEOTIDE SEQUENCE [LARGE SCALE GENOMIC DNA]</scope>
    <source>
        <strain evidence="4">cv. Goldsmith</strain>
    </source>
</reference>